<keyword evidence="8" id="KW-1185">Reference proteome</keyword>
<dbReference type="Pfam" id="PF02837">
    <property type="entry name" value="Glyco_hydro_2_N"/>
    <property type="match status" value="1"/>
</dbReference>
<evidence type="ECO:0000256" key="3">
    <source>
        <dbReference type="ARBA" id="ARBA00023295"/>
    </source>
</evidence>
<keyword evidence="3" id="KW-0326">Glycosidase</keyword>
<dbReference type="SUPFAM" id="SSF49785">
    <property type="entry name" value="Galactose-binding domain-like"/>
    <property type="match status" value="1"/>
</dbReference>
<dbReference type="InterPro" id="IPR006101">
    <property type="entry name" value="Glyco_hydro_2"/>
</dbReference>
<dbReference type="Pfam" id="PF02836">
    <property type="entry name" value="Glyco_hydro_2_C"/>
    <property type="match status" value="1"/>
</dbReference>
<reference evidence="7 8" key="1">
    <citation type="submission" date="2019-02" db="EMBL/GenBank/DDBJ databases">
        <title>Complete Genome Sequence and Methylome Analysis of free living Spirochaetas.</title>
        <authorList>
            <person name="Fomenkov A."/>
            <person name="Dubinina G."/>
            <person name="Leshcheva N."/>
            <person name="Mikheeva N."/>
            <person name="Grabovich M."/>
            <person name="Vincze T."/>
            <person name="Roberts R.J."/>
        </authorList>
    </citation>
    <scope>NUCLEOTIDE SEQUENCE [LARGE SCALE GENOMIC DNA]</scope>
    <source>
        <strain evidence="7 8">K2</strain>
    </source>
</reference>
<accession>A0A5C1QK91</accession>
<dbReference type="KEGG" id="ock:EXM22_06265"/>
<protein>
    <submittedName>
        <fullName evidence="7">Glycoside hydrolase family 2 protein</fullName>
    </submittedName>
</protein>
<dbReference type="EMBL" id="CP036150">
    <property type="protein sequence ID" value="QEN07609.1"/>
    <property type="molecule type" value="Genomic_DNA"/>
</dbReference>
<evidence type="ECO:0000259" key="5">
    <source>
        <dbReference type="Pfam" id="PF02836"/>
    </source>
</evidence>
<evidence type="ECO:0000259" key="4">
    <source>
        <dbReference type="Pfam" id="PF00703"/>
    </source>
</evidence>
<name>A0A5C1QK91_9SPIO</name>
<dbReference type="InterPro" id="IPR013783">
    <property type="entry name" value="Ig-like_fold"/>
</dbReference>
<evidence type="ECO:0000313" key="8">
    <source>
        <dbReference type="Proteomes" id="UP000324209"/>
    </source>
</evidence>
<dbReference type="AlphaFoldDB" id="A0A5C1QK91"/>
<dbReference type="OrthoDB" id="9801077at2"/>
<keyword evidence="2 7" id="KW-0378">Hydrolase</keyword>
<dbReference type="RefSeq" id="WP_149485689.1">
    <property type="nucleotide sequence ID" value="NZ_CP036150.1"/>
</dbReference>
<sequence length="803" mass="92581">MPNKEDINFDWRYSADFKEEYISPSFDDTNFANVNIPHTNIETPYNNFDEKMYQFVSTYKKKILIKKLSADERIYIKFDAIMTYAKVYLNGQFIGDHKGGYTPFRLDLTDFAIIDSLNDLTVVVDSHEKEEIPPFGFVVDYLSYGGIYREVSLEYCHQIHIGTAGVKTKNVLSEKPELEIDLYIQNQNQRKADLKVEFALIFEEDVSNSFSKSIRLTGDRTEKISLNKTVENIHLWDLEHPNLYFLEISLFHGDRCIDSYSVRFGFREALFTKKGFLLNGKKLKILGLNRHQSFPYVGYAMPKSAQYKDAEILKYELGVNTVRLSHYPQSDHFMNRCDEIGLLVLDEIPGWQHIGDESWQRIALQNVQEMILKDMNHPSVIIWGIRINESSENPEFYQKTNFLAHSLDQTRQTGGVRNIKKSPLLEDVYTYNDFFHNGTNQGLERKRAVTQNRNPYLITEHNGHMFPTKKFDDESHRIEQAKRHLKVINAMKKDDFIAGAIGWCMFDYNTHKEFGSGDKICYHGVMDMFRIPKDAAYVYLSQQKRTPMMHVASSLNIGEYKGSMLEDIYIFTNCDFIKVYKNGSYINSFYPQRDTYASVDHPPIIVDDLIGDAIEKNERFSPGDARIIKKILIHISKNGVKLNVLQILQMGWIFLKYKMNQHQAQDLYTKYFGGWGAASVDYLFEGFINDSPVIKVHKSQVFTPHLEALADSKVLKEGATYDVSRVVLHLLDENNNPIVYAHDTLILTAEGPIEIIGPTRLSLIGGSVAFWIKSIGKSGTASVKIESHRFGQIEKTFKVLKED</sequence>
<dbReference type="Gene3D" id="2.60.120.260">
    <property type="entry name" value="Galactose-binding domain-like"/>
    <property type="match status" value="1"/>
</dbReference>
<evidence type="ECO:0000313" key="7">
    <source>
        <dbReference type="EMBL" id="QEN07609.1"/>
    </source>
</evidence>
<dbReference type="InterPro" id="IPR006103">
    <property type="entry name" value="Glyco_hydro_2_cat"/>
</dbReference>
<dbReference type="GO" id="GO:0004553">
    <property type="term" value="F:hydrolase activity, hydrolyzing O-glycosyl compounds"/>
    <property type="evidence" value="ECO:0007669"/>
    <property type="project" value="InterPro"/>
</dbReference>
<dbReference type="PANTHER" id="PTHR42732:SF1">
    <property type="entry name" value="BETA-MANNOSIDASE"/>
    <property type="match status" value="1"/>
</dbReference>
<dbReference type="Proteomes" id="UP000324209">
    <property type="component" value="Chromosome"/>
</dbReference>
<dbReference type="Gene3D" id="3.20.20.80">
    <property type="entry name" value="Glycosidases"/>
    <property type="match status" value="1"/>
</dbReference>
<dbReference type="SUPFAM" id="SSF49303">
    <property type="entry name" value="beta-Galactosidase/glucuronidase domain"/>
    <property type="match status" value="1"/>
</dbReference>
<dbReference type="Gene3D" id="2.60.40.10">
    <property type="entry name" value="Immunoglobulins"/>
    <property type="match status" value="1"/>
</dbReference>
<dbReference type="PRINTS" id="PR00132">
    <property type="entry name" value="GLHYDRLASE2"/>
</dbReference>
<dbReference type="InterPro" id="IPR017853">
    <property type="entry name" value="GH"/>
</dbReference>
<dbReference type="SUPFAM" id="SSF51445">
    <property type="entry name" value="(Trans)glycosidases"/>
    <property type="match status" value="1"/>
</dbReference>
<dbReference type="PANTHER" id="PTHR42732">
    <property type="entry name" value="BETA-GALACTOSIDASE"/>
    <property type="match status" value="1"/>
</dbReference>
<evidence type="ECO:0000256" key="2">
    <source>
        <dbReference type="ARBA" id="ARBA00022801"/>
    </source>
</evidence>
<feature type="domain" description="Glycosyl hydrolases family 2 sugar binding" evidence="6">
    <location>
        <begin position="30"/>
        <end position="153"/>
    </location>
</feature>
<dbReference type="GO" id="GO:0005975">
    <property type="term" value="P:carbohydrate metabolic process"/>
    <property type="evidence" value="ECO:0007669"/>
    <property type="project" value="InterPro"/>
</dbReference>
<feature type="domain" description="Glycoside hydrolase family 2 immunoglobulin-like beta-sandwich" evidence="4">
    <location>
        <begin position="167"/>
        <end position="267"/>
    </location>
</feature>
<evidence type="ECO:0000259" key="6">
    <source>
        <dbReference type="Pfam" id="PF02837"/>
    </source>
</evidence>
<feature type="domain" description="Glycoside hydrolase family 2 catalytic" evidence="5">
    <location>
        <begin position="272"/>
        <end position="537"/>
    </location>
</feature>
<dbReference type="InterPro" id="IPR051913">
    <property type="entry name" value="GH2_Domain-Containing"/>
</dbReference>
<organism evidence="7 8">
    <name type="scientific">Oceanispirochaeta crateris</name>
    <dbReference type="NCBI Taxonomy" id="2518645"/>
    <lineage>
        <taxon>Bacteria</taxon>
        <taxon>Pseudomonadati</taxon>
        <taxon>Spirochaetota</taxon>
        <taxon>Spirochaetia</taxon>
        <taxon>Spirochaetales</taxon>
        <taxon>Spirochaetaceae</taxon>
        <taxon>Oceanispirochaeta</taxon>
    </lineage>
</organism>
<comment type="similarity">
    <text evidence="1">Belongs to the glycosyl hydrolase 2 family.</text>
</comment>
<evidence type="ECO:0000256" key="1">
    <source>
        <dbReference type="ARBA" id="ARBA00007401"/>
    </source>
</evidence>
<gene>
    <name evidence="7" type="ORF">EXM22_06265</name>
</gene>
<dbReference type="Pfam" id="PF00703">
    <property type="entry name" value="Glyco_hydro_2"/>
    <property type="match status" value="1"/>
</dbReference>
<dbReference type="InterPro" id="IPR006102">
    <property type="entry name" value="Ig-like_GH2"/>
</dbReference>
<dbReference type="InterPro" id="IPR008979">
    <property type="entry name" value="Galactose-bd-like_sf"/>
</dbReference>
<dbReference type="InterPro" id="IPR006104">
    <property type="entry name" value="Glyco_hydro_2_N"/>
</dbReference>
<dbReference type="InterPro" id="IPR036156">
    <property type="entry name" value="Beta-gal/glucu_dom_sf"/>
</dbReference>
<proteinExistence type="inferred from homology"/>